<dbReference type="InterPro" id="IPR036249">
    <property type="entry name" value="Thioredoxin-like_sf"/>
</dbReference>
<dbReference type="PANTHER" id="PTHR45809:SF3">
    <property type="entry name" value="VIRAL IAP-ASSOCIATED FACTOR HOMOLOG"/>
    <property type="match status" value="1"/>
</dbReference>
<evidence type="ECO:0000313" key="4">
    <source>
        <dbReference type="Proteomes" id="UP001057375"/>
    </source>
</evidence>
<comment type="similarity">
    <text evidence="1">Belongs to the phosducin family.</text>
</comment>
<comment type="caution">
    <text evidence="3">The sequence shown here is derived from an EMBL/GenBank/DDBJ whole genome shotgun (WGS) entry which is preliminary data.</text>
</comment>
<dbReference type="Gene3D" id="3.40.30.10">
    <property type="entry name" value="Glutaredoxin"/>
    <property type="match status" value="1"/>
</dbReference>
<evidence type="ECO:0000256" key="1">
    <source>
        <dbReference type="ARBA" id="ARBA00009686"/>
    </source>
</evidence>
<dbReference type="InterPro" id="IPR051498">
    <property type="entry name" value="Phosducin-like_chap/apop_reg"/>
</dbReference>
<dbReference type="EMBL" id="BQXS01010885">
    <property type="protein sequence ID" value="GKT34930.1"/>
    <property type="molecule type" value="Genomic_DNA"/>
</dbReference>
<evidence type="ECO:0000313" key="3">
    <source>
        <dbReference type="EMBL" id="GKT34930.1"/>
    </source>
</evidence>
<reference evidence="3" key="1">
    <citation type="submission" date="2022-03" db="EMBL/GenBank/DDBJ databases">
        <title>Draft genome sequence of Aduncisulcus paluster, a free-living microaerophilic Fornicata.</title>
        <authorList>
            <person name="Yuyama I."/>
            <person name="Kume K."/>
            <person name="Tamura T."/>
            <person name="Inagaki Y."/>
            <person name="Hashimoto T."/>
        </authorList>
    </citation>
    <scope>NUCLEOTIDE SEQUENCE</scope>
    <source>
        <strain evidence="3">NY0171</strain>
    </source>
</reference>
<accession>A0ABQ5KV74</accession>
<dbReference type="InterPro" id="IPR024253">
    <property type="entry name" value="Phosducin_thioredoxin-like_dom"/>
</dbReference>
<dbReference type="SUPFAM" id="SSF52833">
    <property type="entry name" value="Thioredoxin-like"/>
    <property type="match status" value="1"/>
</dbReference>
<evidence type="ECO:0000259" key="2">
    <source>
        <dbReference type="Pfam" id="PF02114"/>
    </source>
</evidence>
<sequence length="245" mass="28931">MEDLELKGIDQWQRMDGVPETTQFEDAHRQMTGKLTREQEVREQHKLEENVEKMIIDAYKEKEMDDKDFEELEELEDELDEDFLAYYREKLEAEMKEKLSAEKFGEIYEITAKQYKDVVSDPSITIIIHLSQDYLPDCKVLHHRFKQLAKKFKEHKFCRIRATDAIHGYPDRFCPTVIVYKGGECFKQLVGMETLGGHSLTAEQLEWTLAEQEVLTTELEENPFDGGARDEFAQSVRRFMEDQME</sequence>
<name>A0ABQ5KV74_9EUKA</name>
<proteinExistence type="inferred from homology"/>
<dbReference type="Proteomes" id="UP001057375">
    <property type="component" value="Unassembled WGS sequence"/>
</dbReference>
<dbReference type="PANTHER" id="PTHR45809">
    <property type="entry name" value="VIRAL IAP-ASSOCIATED FACTOR HOMOLOG"/>
    <property type="match status" value="1"/>
</dbReference>
<gene>
    <name evidence="3" type="ORF">ADUPG1_008192</name>
</gene>
<protein>
    <recommendedName>
        <fullName evidence="2">Phosducin domain-containing protein</fullName>
    </recommendedName>
</protein>
<organism evidence="3 4">
    <name type="scientific">Aduncisulcus paluster</name>
    <dbReference type="NCBI Taxonomy" id="2918883"/>
    <lineage>
        <taxon>Eukaryota</taxon>
        <taxon>Metamonada</taxon>
        <taxon>Carpediemonas-like organisms</taxon>
        <taxon>Aduncisulcus</taxon>
    </lineage>
</organism>
<keyword evidence="4" id="KW-1185">Reference proteome</keyword>
<dbReference type="Pfam" id="PF02114">
    <property type="entry name" value="Phosducin"/>
    <property type="match status" value="1"/>
</dbReference>
<feature type="domain" description="Phosducin" evidence="2">
    <location>
        <begin position="9"/>
        <end position="214"/>
    </location>
</feature>